<dbReference type="InterPro" id="IPR052780">
    <property type="entry name" value="AAA_Catabolism_Regulators"/>
</dbReference>
<dbReference type="EMBL" id="JAZAVJ010000067">
    <property type="protein sequence ID" value="KAK7416530.1"/>
    <property type="molecule type" value="Genomic_DNA"/>
</dbReference>
<gene>
    <name evidence="2" type="ORF">QQX98_005134</name>
</gene>
<dbReference type="Proteomes" id="UP001498476">
    <property type="component" value="Unassembled WGS sequence"/>
</dbReference>
<comment type="caution">
    <text evidence="2">The sequence shown here is derived from an EMBL/GenBank/DDBJ whole genome shotgun (WGS) entry which is preliminary data.</text>
</comment>
<feature type="region of interest" description="Disordered" evidence="1">
    <location>
        <begin position="1"/>
        <end position="28"/>
    </location>
</feature>
<reference evidence="2 3" key="1">
    <citation type="journal article" date="2025" name="Microbiol. Resour. Announc.">
        <title>Draft genome sequences for Neonectria magnoliae and Neonectria punicea, canker pathogens of Liriodendron tulipifera and Acer saccharum in West Virginia.</title>
        <authorList>
            <person name="Petronek H.M."/>
            <person name="Kasson M.T."/>
            <person name="Metheny A.M."/>
            <person name="Stauder C.M."/>
            <person name="Lovett B."/>
            <person name="Lynch S.C."/>
            <person name="Garnas J.R."/>
            <person name="Kasson L.R."/>
            <person name="Stajich J.E."/>
        </authorList>
    </citation>
    <scope>NUCLEOTIDE SEQUENCE [LARGE SCALE GENOMIC DNA]</scope>
    <source>
        <strain evidence="2 3">NRRL 64653</strain>
    </source>
</reference>
<evidence type="ECO:0000313" key="2">
    <source>
        <dbReference type="EMBL" id="KAK7416530.1"/>
    </source>
</evidence>
<feature type="region of interest" description="Disordered" evidence="1">
    <location>
        <begin position="56"/>
        <end position="96"/>
    </location>
</feature>
<organism evidence="2 3">
    <name type="scientific">Neonectria punicea</name>
    <dbReference type="NCBI Taxonomy" id="979145"/>
    <lineage>
        <taxon>Eukaryota</taxon>
        <taxon>Fungi</taxon>
        <taxon>Dikarya</taxon>
        <taxon>Ascomycota</taxon>
        <taxon>Pezizomycotina</taxon>
        <taxon>Sordariomycetes</taxon>
        <taxon>Hypocreomycetidae</taxon>
        <taxon>Hypocreales</taxon>
        <taxon>Nectriaceae</taxon>
        <taxon>Neonectria</taxon>
    </lineage>
</organism>
<evidence type="ECO:0000313" key="3">
    <source>
        <dbReference type="Proteomes" id="UP001498476"/>
    </source>
</evidence>
<keyword evidence="3" id="KW-1185">Reference proteome</keyword>
<feature type="compositionally biased region" description="Polar residues" evidence="1">
    <location>
        <begin position="62"/>
        <end position="86"/>
    </location>
</feature>
<evidence type="ECO:0008006" key="4">
    <source>
        <dbReference type="Google" id="ProtNLM"/>
    </source>
</evidence>
<evidence type="ECO:0000256" key="1">
    <source>
        <dbReference type="SAM" id="MobiDB-lite"/>
    </source>
</evidence>
<name>A0ABR1H606_9HYPO</name>
<accession>A0ABR1H606</accession>
<dbReference type="PANTHER" id="PTHR31644">
    <property type="entry name" value="TRANSCRIPTIONAL ACTIVATOR ARO80-RELATED"/>
    <property type="match status" value="1"/>
</dbReference>
<proteinExistence type="predicted"/>
<protein>
    <recommendedName>
        <fullName evidence="4">Transcription factor domain-containing protein</fullName>
    </recommendedName>
</protein>
<sequence>MLETDLGPLLPDRSHPPNLPAGGPVGTGDLADSVMRTLVSNDNDAMRLLFQAAAEHAPTEGETPSNAPSASRTLANAGPGTTSPENIPSMESGGPIHFSSASHDVLMVWHPRDDQFGNQADALDDSEARWLGDVVAPAKTSDRMSWMLLGCAQSLALELGLCDAVSKTDPAAILNQPPGLQAQQSRLCLSSTSFEVLSIEYNHQRAFMNSLGIQAVIDRVLGKRPPNATDNEILQSSITATDYAFIKEVIDGSCQTLESVNRLFEAGTLRYSPIRIFLRIITASIFLLKALSLGTRTADLESSLAIMERSIEALRASSLDEMHLAARYGELLAMHLARFRHGMVPVSVPRGIPTAEANGLFEFGNAGKHLGEGLGDLFSLATADDWLALPFDASMAPFGCSSDVPELPELDDRSWDFALESTECLTSFMVKGTG</sequence>
<dbReference type="PANTHER" id="PTHR31644:SF3">
    <property type="entry name" value="ZN(II)2CYS6 TRANSCRIPTION FACTOR (EUROFUNG)"/>
    <property type="match status" value="1"/>
</dbReference>